<proteinExistence type="predicted"/>
<feature type="transmembrane region" description="Helical" evidence="5">
    <location>
        <begin position="27"/>
        <end position="46"/>
    </location>
</feature>
<evidence type="ECO:0000259" key="6">
    <source>
        <dbReference type="Pfam" id="PF02656"/>
    </source>
</evidence>
<feature type="transmembrane region" description="Helical" evidence="5">
    <location>
        <begin position="52"/>
        <end position="72"/>
    </location>
</feature>
<dbReference type="EMBL" id="JBHRSK010000006">
    <property type="protein sequence ID" value="MFC2968452.1"/>
    <property type="molecule type" value="Genomic_DNA"/>
</dbReference>
<organism evidence="7 8">
    <name type="scientific">Acidimangrovimonas pyrenivorans</name>
    <dbReference type="NCBI Taxonomy" id="2030798"/>
    <lineage>
        <taxon>Bacteria</taxon>
        <taxon>Pseudomonadati</taxon>
        <taxon>Pseudomonadota</taxon>
        <taxon>Alphaproteobacteria</taxon>
        <taxon>Rhodobacterales</taxon>
        <taxon>Paracoccaceae</taxon>
        <taxon>Acidimangrovimonas</taxon>
    </lineage>
</organism>
<dbReference type="Pfam" id="PF02656">
    <property type="entry name" value="DUF202"/>
    <property type="match status" value="1"/>
</dbReference>
<sequence length="116" mass="12751">MTDFDSMKTEWAEERTVLAVERTYASWLRTGLGAIGVAIGLHVVFGLGPHGWAGRAVASLFLVIALTLFAAAERQAQRQLRQLAEEYPLPHRGRFTSISLLFIVATLAVGVLLWSL</sequence>
<reference evidence="8" key="1">
    <citation type="journal article" date="2019" name="Int. J. Syst. Evol. Microbiol.">
        <title>The Global Catalogue of Microorganisms (GCM) 10K type strain sequencing project: providing services to taxonomists for standard genome sequencing and annotation.</title>
        <authorList>
            <consortium name="The Broad Institute Genomics Platform"/>
            <consortium name="The Broad Institute Genome Sequencing Center for Infectious Disease"/>
            <person name="Wu L."/>
            <person name="Ma J."/>
        </authorList>
    </citation>
    <scope>NUCLEOTIDE SEQUENCE [LARGE SCALE GENOMIC DNA]</scope>
    <source>
        <strain evidence="8">KCTC 62192</strain>
    </source>
</reference>
<evidence type="ECO:0000313" key="8">
    <source>
        <dbReference type="Proteomes" id="UP001595443"/>
    </source>
</evidence>
<evidence type="ECO:0000256" key="5">
    <source>
        <dbReference type="SAM" id="Phobius"/>
    </source>
</evidence>
<keyword evidence="3 5" id="KW-1133">Transmembrane helix</keyword>
<evidence type="ECO:0000256" key="4">
    <source>
        <dbReference type="ARBA" id="ARBA00023136"/>
    </source>
</evidence>
<dbReference type="InterPro" id="IPR003807">
    <property type="entry name" value="DUF202"/>
</dbReference>
<comment type="caution">
    <text evidence="7">The sequence shown here is derived from an EMBL/GenBank/DDBJ whole genome shotgun (WGS) entry which is preliminary data.</text>
</comment>
<feature type="transmembrane region" description="Helical" evidence="5">
    <location>
        <begin position="93"/>
        <end position="114"/>
    </location>
</feature>
<protein>
    <submittedName>
        <fullName evidence="7">YidH family protein</fullName>
    </submittedName>
</protein>
<accession>A0ABV7AHJ4</accession>
<evidence type="ECO:0000256" key="3">
    <source>
        <dbReference type="ARBA" id="ARBA00022989"/>
    </source>
</evidence>
<evidence type="ECO:0000313" key="7">
    <source>
        <dbReference type="EMBL" id="MFC2968452.1"/>
    </source>
</evidence>
<name>A0ABV7AHJ4_9RHOB</name>
<keyword evidence="4 5" id="KW-0472">Membrane</keyword>
<feature type="domain" description="DUF202" evidence="6">
    <location>
        <begin position="15"/>
        <end position="81"/>
    </location>
</feature>
<gene>
    <name evidence="7" type="ORF">ACFOES_10130</name>
</gene>
<comment type="subcellular location">
    <subcellularLocation>
        <location evidence="1">Endomembrane system</location>
        <topology evidence="1">Multi-pass membrane protein</topology>
    </subcellularLocation>
</comment>
<evidence type="ECO:0000256" key="2">
    <source>
        <dbReference type="ARBA" id="ARBA00022692"/>
    </source>
</evidence>
<evidence type="ECO:0000256" key="1">
    <source>
        <dbReference type="ARBA" id="ARBA00004127"/>
    </source>
</evidence>
<dbReference type="RefSeq" id="WP_377833152.1">
    <property type="nucleotide sequence ID" value="NZ_JBHRSK010000006.1"/>
</dbReference>
<dbReference type="Proteomes" id="UP001595443">
    <property type="component" value="Unassembled WGS sequence"/>
</dbReference>
<keyword evidence="2 5" id="KW-0812">Transmembrane</keyword>
<keyword evidence="8" id="KW-1185">Reference proteome</keyword>